<gene>
    <name evidence="1" type="ORF">GDO81_002818</name>
</gene>
<evidence type="ECO:0000313" key="1">
    <source>
        <dbReference type="EMBL" id="KAG8598960.1"/>
    </source>
</evidence>
<protein>
    <submittedName>
        <fullName evidence="1">Uncharacterized protein</fullName>
    </submittedName>
</protein>
<proteinExistence type="predicted"/>
<comment type="caution">
    <text evidence="1">The sequence shown here is derived from an EMBL/GenBank/DDBJ whole genome shotgun (WGS) entry which is preliminary data.</text>
</comment>
<organism evidence="1 2">
    <name type="scientific">Engystomops pustulosus</name>
    <name type="common">Tungara frog</name>
    <name type="synonym">Physalaemus pustulosus</name>
    <dbReference type="NCBI Taxonomy" id="76066"/>
    <lineage>
        <taxon>Eukaryota</taxon>
        <taxon>Metazoa</taxon>
        <taxon>Chordata</taxon>
        <taxon>Craniata</taxon>
        <taxon>Vertebrata</taxon>
        <taxon>Euteleostomi</taxon>
        <taxon>Amphibia</taxon>
        <taxon>Batrachia</taxon>
        <taxon>Anura</taxon>
        <taxon>Neobatrachia</taxon>
        <taxon>Hyloidea</taxon>
        <taxon>Leptodactylidae</taxon>
        <taxon>Leiuperinae</taxon>
        <taxon>Engystomops</taxon>
    </lineage>
</organism>
<dbReference type="Proteomes" id="UP000824782">
    <property type="component" value="Unassembled WGS sequence"/>
</dbReference>
<dbReference type="EMBL" id="WNYA01000001">
    <property type="protein sequence ID" value="KAG8598960.1"/>
    <property type="molecule type" value="Genomic_DNA"/>
</dbReference>
<accession>A0AAV7DN31</accession>
<sequence length="66" mass="8033">MFMNQRKRLAQVRNALFYFNYFTFNEINHFYGTSQSQSFSVREKNPLQSWRKKDICLELPIHVKGE</sequence>
<dbReference type="AlphaFoldDB" id="A0AAV7DN31"/>
<name>A0AAV7DN31_ENGPU</name>
<evidence type="ECO:0000313" key="2">
    <source>
        <dbReference type="Proteomes" id="UP000824782"/>
    </source>
</evidence>
<reference evidence="1" key="1">
    <citation type="thesis" date="2020" institute="ProQuest LLC" country="789 East Eisenhower Parkway, Ann Arbor, MI, USA">
        <title>Comparative Genomics and Chromosome Evolution.</title>
        <authorList>
            <person name="Mudd A.B."/>
        </authorList>
    </citation>
    <scope>NUCLEOTIDE SEQUENCE</scope>
    <source>
        <strain evidence="1">237g6f4</strain>
        <tissue evidence="1">Blood</tissue>
    </source>
</reference>
<keyword evidence="2" id="KW-1185">Reference proteome</keyword>